<accession>B0SNH5</accession>
<dbReference type="Proteomes" id="UP000001847">
    <property type="component" value="Chromosome I"/>
</dbReference>
<feature type="region of interest" description="Disordered" evidence="1">
    <location>
        <begin position="152"/>
        <end position="189"/>
    </location>
</feature>
<dbReference type="BioCyc" id="LBIF456481:LEPBI_RS14070-MONOMER"/>
<gene>
    <name evidence="2" type="ordered locus">LEPBI_I2873</name>
</gene>
<dbReference type="OrthoDB" id="66316at2"/>
<dbReference type="HOGENOM" id="CLU_123315_0_0_12"/>
<evidence type="ECO:0000313" key="2">
    <source>
        <dbReference type="EMBL" id="ABZ98942.1"/>
    </source>
</evidence>
<evidence type="ECO:0000256" key="1">
    <source>
        <dbReference type="SAM" id="MobiDB-lite"/>
    </source>
</evidence>
<dbReference type="EMBL" id="CP000786">
    <property type="protein sequence ID" value="ABZ98942.1"/>
    <property type="molecule type" value="Genomic_DNA"/>
</dbReference>
<organism evidence="2 3">
    <name type="scientific">Leptospira biflexa serovar Patoc (strain Patoc 1 / ATCC 23582 / Paris)</name>
    <dbReference type="NCBI Taxonomy" id="456481"/>
    <lineage>
        <taxon>Bacteria</taxon>
        <taxon>Pseudomonadati</taxon>
        <taxon>Spirochaetota</taxon>
        <taxon>Spirochaetia</taxon>
        <taxon>Leptospirales</taxon>
        <taxon>Leptospiraceae</taxon>
        <taxon>Leptospira</taxon>
    </lineage>
</organism>
<sequence>MEKPMKSIPWIEFKKHLELYPELQLKFVYNNDQTIFPNYHITEFKLATIEAVDCGGNLDTWKEIILQVLEPKVNTETEAMSLGKIASIYAKVSNAISIPDQSILRIEFGNTSTAMRQYFVSEMKIDGSELVLSLMDGATECKAKSSCGIPKSDENENGMTKENPKIEITSSSCCNPSGSKKTKESAGCC</sequence>
<reference evidence="2 3" key="1">
    <citation type="journal article" date="2008" name="PLoS ONE">
        <title>Genome sequence of the saprophyte Leptospira biflexa provides insights into the evolution of Leptospira and the pathogenesis of leptospirosis.</title>
        <authorList>
            <person name="Picardeau M."/>
            <person name="Bulach D.M."/>
            <person name="Bouchier C."/>
            <person name="Zuerner R.L."/>
            <person name="Zidane N."/>
            <person name="Wilson P.J."/>
            <person name="Creno S."/>
            <person name="Kuczek E.S."/>
            <person name="Bommezzadri S."/>
            <person name="Davis J.C."/>
            <person name="McGrath A."/>
            <person name="Johnson M.J."/>
            <person name="Boursaux-Eude C."/>
            <person name="Seemann T."/>
            <person name="Rouy Z."/>
            <person name="Coppel R.L."/>
            <person name="Rood J.I."/>
            <person name="Lajus A."/>
            <person name="Davies J.K."/>
            <person name="Medigue C."/>
            <person name="Adler B."/>
        </authorList>
    </citation>
    <scope>NUCLEOTIDE SEQUENCE [LARGE SCALE GENOMIC DNA]</scope>
    <source>
        <strain evidence="3">Patoc 1 / ATCC 23582 / Paris</strain>
    </source>
</reference>
<dbReference type="InterPro" id="IPR045534">
    <property type="entry name" value="DUF6428"/>
</dbReference>
<feature type="compositionally biased region" description="Polar residues" evidence="1">
    <location>
        <begin position="168"/>
        <end position="179"/>
    </location>
</feature>
<proteinExistence type="predicted"/>
<keyword evidence="3" id="KW-1185">Reference proteome</keyword>
<evidence type="ECO:0000313" key="3">
    <source>
        <dbReference type="Proteomes" id="UP000001847"/>
    </source>
</evidence>
<dbReference type="Pfam" id="PF20001">
    <property type="entry name" value="DUF6428"/>
    <property type="match status" value="1"/>
</dbReference>
<protein>
    <submittedName>
        <fullName evidence="2">Uncharacterized protein</fullName>
    </submittedName>
</protein>
<dbReference type="AlphaFoldDB" id="B0SNH5"/>
<name>B0SNH5_LEPBP</name>
<dbReference type="STRING" id="456481.LEPBI_I2873"/>
<dbReference type="KEGG" id="lbi:LEPBI_I2873"/>